<dbReference type="Pfam" id="PF02518">
    <property type="entry name" value="HATPase_c"/>
    <property type="match status" value="1"/>
</dbReference>
<dbReference type="InterPro" id="IPR017205">
    <property type="entry name" value="Sig_transdc_His_kinase_ChrS"/>
</dbReference>
<keyword evidence="9" id="KW-1185">Reference proteome</keyword>
<keyword evidence="1" id="KW-0808">Transferase</keyword>
<keyword evidence="6" id="KW-0472">Membrane</keyword>
<dbReference type="GO" id="GO:0016301">
    <property type="term" value="F:kinase activity"/>
    <property type="evidence" value="ECO:0007669"/>
    <property type="project" value="UniProtKB-KW"/>
</dbReference>
<gene>
    <name evidence="8" type="ORF">JO380_001363</name>
</gene>
<sequence>MRAQTLPSVTRRLLVGLDVLVAGLLVVAVLRTSDPVPPWVTVLPIAVFAALYGTGRATIRVHDTPLDAARGRWWPAGAWITALIVSWALLLQLSEGALWIAFPLMLLQMHVLGPRRGVLAVVVTTVVAGIDGMLQRAPTDASVAPVIGPVVGAGVAVAVVLGLEALVRESQERQRMLEELARARDDVAAAEREAAVATERERLAREIHDTLAQGYSAIELLLRAAGGSVGHDATRARAYIDQARSTAQENLAEARRFVRALAPADLDGTTLLAALHRIADRTRAAAVTSPAAEHEPAGAAPGSLIVRVRTSGRPRPLPVQVEAALVRVAQSALANVVQHAAARHATLTLSFLPDEVILDVVDDGRGFDPDRQAPPDRPGGFGLTAMHSRARELGGSLTVEAGPGDGTAVAVRIPVHDEDDADTAAPTRATQHQGDR</sequence>
<name>A0ABU0GHY4_9CELL</name>
<dbReference type="Pfam" id="PF07730">
    <property type="entry name" value="HisKA_3"/>
    <property type="match status" value="1"/>
</dbReference>
<keyword evidence="6" id="KW-1133">Transmembrane helix</keyword>
<protein>
    <submittedName>
        <fullName evidence="8">Signal transduction histidine kinase</fullName>
    </submittedName>
</protein>
<proteinExistence type="predicted"/>
<accession>A0ABU0GHY4</accession>
<dbReference type="RefSeq" id="WP_070318555.1">
    <property type="nucleotide sequence ID" value="NZ_JAUSVM010000001.1"/>
</dbReference>
<keyword evidence="3" id="KW-0902">Two-component regulatory system</keyword>
<comment type="caution">
    <text evidence="8">The sequence shown here is derived from an EMBL/GenBank/DDBJ whole genome shotgun (WGS) entry which is preliminary data.</text>
</comment>
<dbReference type="Gene3D" id="3.30.565.10">
    <property type="entry name" value="Histidine kinase-like ATPase, C-terminal domain"/>
    <property type="match status" value="1"/>
</dbReference>
<dbReference type="InterPro" id="IPR011712">
    <property type="entry name" value="Sig_transdc_His_kin_sub3_dim/P"/>
</dbReference>
<dbReference type="InterPro" id="IPR036890">
    <property type="entry name" value="HATPase_C_sf"/>
</dbReference>
<organism evidence="8 9">
    <name type="scientific">Cellulomonas iranensis</name>
    <dbReference type="NCBI Taxonomy" id="76862"/>
    <lineage>
        <taxon>Bacteria</taxon>
        <taxon>Bacillati</taxon>
        <taxon>Actinomycetota</taxon>
        <taxon>Actinomycetes</taxon>
        <taxon>Micrococcales</taxon>
        <taxon>Cellulomonadaceae</taxon>
        <taxon>Cellulomonas</taxon>
    </lineage>
</organism>
<feature type="transmembrane region" description="Helical" evidence="6">
    <location>
        <begin position="36"/>
        <end position="53"/>
    </location>
</feature>
<dbReference type="SMART" id="SM00387">
    <property type="entry name" value="HATPase_c"/>
    <property type="match status" value="1"/>
</dbReference>
<feature type="coiled-coil region" evidence="4">
    <location>
        <begin position="163"/>
        <end position="200"/>
    </location>
</feature>
<keyword evidence="2 8" id="KW-0418">Kinase</keyword>
<evidence type="ECO:0000256" key="5">
    <source>
        <dbReference type="SAM" id="MobiDB-lite"/>
    </source>
</evidence>
<dbReference type="PANTHER" id="PTHR24421">
    <property type="entry name" value="NITRATE/NITRITE SENSOR PROTEIN NARX-RELATED"/>
    <property type="match status" value="1"/>
</dbReference>
<evidence type="ECO:0000256" key="3">
    <source>
        <dbReference type="ARBA" id="ARBA00023012"/>
    </source>
</evidence>
<dbReference type="Proteomes" id="UP001240250">
    <property type="component" value="Unassembled WGS sequence"/>
</dbReference>
<evidence type="ECO:0000256" key="4">
    <source>
        <dbReference type="SAM" id="Coils"/>
    </source>
</evidence>
<feature type="transmembrane region" description="Helical" evidence="6">
    <location>
        <begin position="146"/>
        <end position="167"/>
    </location>
</feature>
<evidence type="ECO:0000313" key="8">
    <source>
        <dbReference type="EMBL" id="MDQ0424982.1"/>
    </source>
</evidence>
<dbReference type="PIRSF" id="PIRSF037434">
    <property type="entry name" value="STHK_ChrS"/>
    <property type="match status" value="1"/>
</dbReference>
<keyword evidence="6" id="KW-0812">Transmembrane</keyword>
<evidence type="ECO:0000313" key="9">
    <source>
        <dbReference type="Proteomes" id="UP001240250"/>
    </source>
</evidence>
<reference evidence="8 9" key="1">
    <citation type="submission" date="2023-07" db="EMBL/GenBank/DDBJ databases">
        <title>Sequencing the genomes of 1000 actinobacteria strains.</title>
        <authorList>
            <person name="Klenk H.-P."/>
        </authorList>
    </citation>
    <scope>NUCLEOTIDE SEQUENCE [LARGE SCALE GENOMIC DNA]</scope>
    <source>
        <strain evidence="8 9">DSM 14785</strain>
    </source>
</reference>
<evidence type="ECO:0000256" key="1">
    <source>
        <dbReference type="ARBA" id="ARBA00022679"/>
    </source>
</evidence>
<dbReference type="PROSITE" id="PS50109">
    <property type="entry name" value="HIS_KIN"/>
    <property type="match status" value="1"/>
</dbReference>
<evidence type="ECO:0000256" key="2">
    <source>
        <dbReference type="ARBA" id="ARBA00022777"/>
    </source>
</evidence>
<dbReference type="PANTHER" id="PTHR24421:SF62">
    <property type="entry name" value="SENSORY TRANSDUCTION HISTIDINE KINASE"/>
    <property type="match status" value="1"/>
</dbReference>
<dbReference type="EMBL" id="JAUSVM010000001">
    <property type="protein sequence ID" value="MDQ0424982.1"/>
    <property type="molecule type" value="Genomic_DNA"/>
</dbReference>
<dbReference type="SUPFAM" id="SSF55874">
    <property type="entry name" value="ATPase domain of HSP90 chaperone/DNA topoisomerase II/histidine kinase"/>
    <property type="match status" value="1"/>
</dbReference>
<dbReference type="CDD" id="cd16917">
    <property type="entry name" value="HATPase_UhpB-NarQ-NarX-like"/>
    <property type="match status" value="1"/>
</dbReference>
<evidence type="ECO:0000259" key="7">
    <source>
        <dbReference type="PROSITE" id="PS50109"/>
    </source>
</evidence>
<dbReference type="InterPro" id="IPR005467">
    <property type="entry name" value="His_kinase_dom"/>
</dbReference>
<evidence type="ECO:0000256" key="6">
    <source>
        <dbReference type="SAM" id="Phobius"/>
    </source>
</evidence>
<keyword evidence="4" id="KW-0175">Coiled coil</keyword>
<dbReference type="Gene3D" id="1.20.5.1930">
    <property type="match status" value="1"/>
</dbReference>
<feature type="region of interest" description="Disordered" evidence="5">
    <location>
        <begin position="415"/>
        <end position="436"/>
    </location>
</feature>
<dbReference type="InterPro" id="IPR050482">
    <property type="entry name" value="Sensor_HK_TwoCompSys"/>
</dbReference>
<feature type="transmembrane region" description="Helical" evidence="6">
    <location>
        <begin position="12"/>
        <end position="30"/>
    </location>
</feature>
<feature type="transmembrane region" description="Helical" evidence="6">
    <location>
        <begin position="117"/>
        <end position="134"/>
    </location>
</feature>
<dbReference type="InterPro" id="IPR003594">
    <property type="entry name" value="HATPase_dom"/>
</dbReference>
<feature type="domain" description="Histidine kinase" evidence="7">
    <location>
        <begin position="325"/>
        <end position="417"/>
    </location>
</feature>